<keyword evidence="2" id="KW-0560">Oxidoreductase</keyword>
<dbReference type="PRINTS" id="PR00080">
    <property type="entry name" value="SDRFAMILY"/>
</dbReference>
<dbReference type="PANTHER" id="PTHR42760:SF40">
    <property type="entry name" value="3-OXOACYL-[ACYL-CARRIER-PROTEIN] REDUCTASE, CHLOROPLASTIC"/>
    <property type="match status" value="1"/>
</dbReference>
<dbReference type="Proteomes" id="UP000289260">
    <property type="component" value="Chromosome"/>
</dbReference>
<keyword evidence="5" id="KW-1185">Reference proteome</keyword>
<evidence type="ECO:0000313" key="4">
    <source>
        <dbReference type="EMBL" id="QBE49698.1"/>
    </source>
</evidence>
<reference evidence="4 5" key="1">
    <citation type="submission" date="2019-02" db="EMBL/GenBank/DDBJ databases">
        <authorList>
            <person name="Sun L."/>
            <person name="Pan D."/>
            <person name="Wu X."/>
        </authorList>
    </citation>
    <scope>NUCLEOTIDE SEQUENCE [LARGE SCALE GENOMIC DNA]</scope>
    <source>
        <strain evidence="4 5">JW-1</strain>
    </source>
</reference>
<dbReference type="PANTHER" id="PTHR42760">
    <property type="entry name" value="SHORT-CHAIN DEHYDROGENASES/REDUCTASES FAMILY MEMBER"/>
    <property type="match status" value="1"/>
</dbReference>
<evidence type="ECO:0000256" key="1">
    <source>
        <dbReference type="ARBA" id="ARBA00006484"/>
    </source>
</evidence>
<dbReference type="FunFam" id="3.40.50.720:FF:000084">
    <property type="entry name" value="Short-chain dehydrogenase reductase"/>
    <property type="match status" value="1"/>
</dbReference>
<protein>
    <submittedName>
        <fullName evidence="4">SDR family oxidoreductase</fullName>
    </submittedName>
</protein>
<proteinExistence type="inferred from homology"/>
<dbReference type="KEGG" id="ltr:EVS81_13425"/>
<dbReference type="InterPro" id="IPR020904">
    <property type="entry name" value="Sc_DH/Rdtase_CS"/>
</dbReference>
<gene>
    <name evidence="4" type="ORF">EVS81_13425</name>
</gene>
<comment type="similarity">
    <text evidence="1">Belongs to the short-chain dehydrogenases/reductases (SDR) family.</text>
</comment>
<dbReference type="InterPro" id="IPR002347">
    <property type="entry name" value="SDR_fam"/>
</dbReference>
<dbReference type="EMBL" id="CP035806">
    <property type="protein sequence ID" value="QBE49698.1"/>
    <property type="molecule type" value="Genomic_DNA"/>
</dbReference>
<dbReference type="PRINTS" id="PR00081">
    <property type="entry name" value="GDHRDH"/>
</dbReference>
<dbReference type="Gene3D" id="3.40.50.720">
    <property type="entry name" value="NAD(P)-binding Rossmann-like Domain"/>
    <property type="match status" value="1"/>
</dbReference>
<dbReference type="GO" id="GO:0030497">
    <property type="term" value="P:fatty acid elongation"/>
    <property type="evidence" value="ECO:0007669"/>
    <property type="project" value="TreeGrafter"/>
</dbReference>
<name>A0A4P6KI81_9MICO</name>
<dbReference type="PROSITE" id="PS00061">
    <property type="entry name" value="ADH_SHORT"/>
    <property type="match status" value="1"/>
</dbReference>
<dbReference type="AlphaFoldDB" id="A0A4P6KI81"/>
<evidence type="ECO:0000313" key="5">
    <source>
        <dbReference type="Proteomes" id="UP000289260"/>
    </source>
</evidence>
<evidence type="ECO:0000256" key="2">
    <source>
        <dbReference type="ARBA" id="ARBA00023002"/>
    </source>
</evidence>
<dbReference type="OrthoDB" id="517007at2"/>
<dbReference type="InterPro" id="IPR057326">
    <property type="entry name" value="KR_dom"/>
</dbReference>
<dbReference type="SUPFAM" id="SSF51735">
    <property type="entry name" value="NAD(P)-binding Rossmann-fold domains"/>
    <property type="match status" value="1"/>
</dbReference>
<dbReference type="GO" id="GO:0016616">
    <property type="term" value="F:oxidoreductase activity, acting on the CH-OH group of donors, NAD or NADP as acceptor"/>
    <property type="evidence" value="ECO:0007669"/>
    <property type="project" value="TreeGrafter"/>
</dbReference>
<dbReference type="InterPro" id="IPR036291">
    <property type="entry name" value="NAD(P)-bd_dom_sf"/>
</dbReference>
<dbReference type="SMART" id="SM00822">
    <property type="entry name" value="PKS_KR"/>
    <property type="match status" value="1"/>
</dbReference>
<dbReference type="RefSeq" id="WP_130110811.1">
    <property type="nucleotide sequence ID" value="NZ_CP035806.1"/>
</dbReference>
<sequence>MAAESFAAQPVPALAPGLFSGKTVLVTGGTSGIGLTTAEVFARLGARVVAIGLGADQTEVAPDVEIELHGVDVTDDAALRAVIDRLDRLDVVVPAAGFSLGEQELEWEPFNRVLSVQLGAVYRVAELSRAKLRAAGGSLVTIASMFAYFGGGSRVAYSAAKGGVVQMTKSLAEAWAGDGIRVNSVAPGWIETPLASGLDDDAKERILSRTPLARFGAPEEVAQVIAFLASDAASFVTGAVLPVDGGYLTTAI</sequence>
<dbReference type="Pfam" id="PF13561">
    <property type="entry name" value="adh_short_C2"/>
    <property type="match status" value="1"/>
</dbReference>
<feature type="domain" description="Ketoreductase" evidence="3">
    <location>
        <begin position="22"/>
        <end position="192"/>
    </location>
</feature>
<organism evidence="4 5">
    <name type="scientific">Leucobacter triazinivorans</name>
    <dbReference type="NCBI Taxonomy" id="1784719"/>
    <lineage>
        <taxon>Bacteria</taxon>
        <taxon>Bacillati</taxon>
        <taxon>Actinomycetota</taxon>
        <taxon>Actinomycetes</taxon>
        <taxon>Micrococcales</taxon>
        <taxon>Microbacteriaceae</taxon>
        <taxon>Leucobacter</taxon>
    </lineage>
</organism>
<accession>A0A4P6KI81</accession>
<evidence type="ECO:0000259" key="3">
    <source>
        <dbReference type="SMART" id="SM00822"/>
    </source>
</evidence>